<dbReference type="InterPro" id="IPR025857">
    <property type="entry name" value="MacB_PCD"/>
</dbReference>
<evidence type="ECO:0000259" key="8">
    <source>
        <dbReference type="Pfam" id="PF02687"/>
    </source>
</evidence>
<evidence type="ECO:0000256" key="4">
    <source>
        <dbReference type="ARBA" id="ARBA00022989"/>
    </source>
</evidence>
<dbReference type="InterPro" id="IPR003838">
    <property type="entry name" value="ABC3_permease_C"/>
</dbReference>
<keyword evidence="11" id="KW-1185">Reference proteome</keyword>
<gene>
    <name evidence="10" type="ORF">EV643_108234</name>
</gene>
<dbReference type="PANTHER" id="PTHR30572:SF4">
    <property type="entry name" value="ABC TRANSPORTER PERMEASE YTRF"/>
    <property type="match status" value="1"/>
</dbReference>
<feature type="domain" description="ABC3 transporter permease C-terminal" evidence="8">
    <location>
        <begin position="717"/>
        <end position="832"/>
    </location>
</feature>
<accession>A0A4R6KCY1</accession>
<protein>
    <submittedName>
        <fullName evidence="10">Putative ABC transport system permease protein</fullName>
    </submittedName>
</protein>
<feature type="transmembrane region" description="Helical" evidence="7">
    <location>
        <begin position="405"/>
        <end position="428"/>
    </location>
</feature>
<evidence type="ECO:0000259" key="9">
    <source>
        <dbReference type="Pfam" id="PF12704"/>
    </source>
</evidence>
<comment type="similarity">
    <text evidence="6">Belongs to the ABC-4 integral membrane protein family.</text>
</comment>
<dbReference type="Proteomes" id="UP000295388">
    <property type="component" value="Unassembled WGS sequence"/>
</dbReference>
<organism evidence="10 11">
    <name type="scientific">Kribbella caucasensis</name>
    <dbReference type="NCBI Taxonomy" id="2512215"/>
    <lineage>
        <taxon>Bacteria</taxon>
        <taxon>Bacillati</taxon>
        <taxon>Actinomycetota</taxon>
        <taxon>Actinomycetes</taxon>
        <taxon>Propionibacteriales</taxon>
        <taxon>Kribbellaceae</taxon>
        <taxon>Kribbella</taxon>
    </lineage>
</organism>
<dbReference type="EMBL" id="SNWQ01000008">
    <property type="protein sequence ID" value="TDO47918.1"/>
    <property type="molecule type" value="Genomic_DNA"/>
</dbReference>
<dbReference type="Pfam" id="PF02687">
    <property type="entry name" value="FtsX"/>
    <property type="match status" value="2"/>
</dbReference>
<dbReference type="AlphaFoldDB" id="A0A4R6KCY1"/>
<feature type="transmembrane region" description="Helical" evidence="7">
    <location>
        <begin position="312"/>
        <end position="344"/>
    </location>
</feature>
<dbReference type="RefSeq" id="WP_133801352.1">
    <property type="nucleotide sequence ID" value="NZ_SNWQ01000008.1"/>
</dbReference>
<evidence type="ECO:0000313" key="11">
    <source>
        <dbReference type="Proteomes" id="UP000295388"/>
    </source>
</evidence>
<feature type="transmembrane region" description="Helical" evidence="7">
    <location>
        <begin position="803"/>
        <end position="823"/>
    </location>
</feature>
<keyword evidence="4 7" id="KW-1133">Transmembrane helix</keyword>
<feature type="transmembrane region" description="Helical" evidence="7">
    <location>
        <begin position="709"/>
        <end position="738"/>
    </location>
</feature>
<evidence type="ECO:0000256" key="7">
    <source>
        <dbReference type="SAM" id="Phobius"/>
    </source>
</evidence>
<dbReference type="InterPro" id="IPR050250">
    <property type="entry name" value="Macrolide_Exporter_MacB"/>
</dbReference>
<feature type="transmembrane region" description="Helical" evidence="7">
    <location>
        <begin position="488"/>
        <end position="510"/>
    </location>
</feature>
<comment type="caution">
    <text evidence="10">The sequence shown here is derived from an EMBL/GenBank/DDBJ whole genome shotgun (WGS) entry which is preliminary data.</text>
</comment>
<comment type="subcellular location">
    <subcellularLocation>
        <location evidence="1">Cell membrane</location>
        <topology evidence="1">Multi-pass membrane protein</topology>
    </subcellularLocation>
</comment>
<evidence type="ECO:0000256" key="3">
    <source>
        <dbReference type="ARBA" id="ARBA00022692"/>
    </source>
</evidence>
<feature type="domain" description="MacB-like periplasmic core" evidence="9">
    <location>
        <begin position="489"/>
        <end position="681"/>
    </location>
</feature>
<evidence type="ECO:0000313" key="10">
    <source>
        <dbReference type="EMBL" id="TDO47918.1"/>
    </source>
</evidence>
<keyword evidence="2" id="KW-1003">Cell membrane</keyword>
<keyword evidence="5 7" id="KW-0472">Membrane</keyword>
<feature type="transmembrane region" description="Helical" evidence="7">
    <location>
        <begin position="266"/>
        <end position="291"/>
    </location>
</feature>
<reference evidence="10 11" key="1">
    <citation type="submission" date="2019-03" db="EMBL/GenBank/DDBJ databases">
        <title>Genomic Encyclopedia of Type Strains, Phase III (KMG-III): the genomes of soil and plant-associated and newly described type strains.</title>
        <authorList>
            <person name="Whitman W."/>
        </authorList>
    </citation>
    <scope>NUCLEOTIDE SEQUENCE [LARGE SCALE GENOMIC DNA]</scope>
    <source>
        <strain evidence="10 11">VKM Ac-2527</strain>
    </source>
</reference>
<feature type="domain" description="ABC3 transporter permease C-terminal" evidence="8">
    <location>
        <begin position="269"/>
        <end position="390"/>
    </location>
</feature>
<evidence type="ECO:0000256" key="6">
    <source>
        <dbReference type="ARBA" id="ARBA00038076"/>
    </source>
</evidence>
<feature type="transmembrane region" description="Helical" evidence="7">
    <location>
        <begin position="356"/>
        <end position="379"/>
    </location>
</feature>
<feature type="transmembrane region" description="Helical" evidence="7">
    <location>
        <begin position="434"/>
        <end position="456"/>
    </location>
</feature>
<dbReference type="GO" id="GO:0005886">
    <property type="term" value="C:plasma membrane"/>
    <property type="evidence" value="ECO:0007669"/>
    <property type="project" value="UniProtKB-SubCell"/>
</dbReference>
<sequence>MLKLGLRSVLAHRLRFVLCTVAVLLGIAFVSGAMIFTDTLSAALKKNFAGGTADITVTAVSQVDPGTSGALPATLTIDLANQIAAVPGVAGTDPQLLVPGIQIIGKDGRPIDNHGLSAYGAGWPHHPQTAPFRLLDGEAPWGQAKLALDQTTARREGFELGQQIKVVTPARSVSATLTAITTSALSGSAAGAPLVSFDPATAQLLLLGRPGWTSIGVAVQPGQDHAIVKEEITSIAGPDVTVRTAAEVSADGENALDDTFGGFSTVLLMFAGLALFVGAFLIVNTFAMVVAQRSRELAMLRAIGASRSQVTGTVLAEATVIGVIGSTLGLLIGTGVAGGIQLFYQSLDLAIPSTALQVSAATIVTSYLIGIGVTVAAAYPAARRAGKLPPVAAMRDDLVVPERSLLVRLLIGGFMLLMAVTLSAIGLGTQGLPGAVLLAFAAAITLLGIVMTSPLISRYAVRGLMRPFGRQAPVVLGRRNAERNPRRTSATASALMISLALVSGLVVLAASAKASVDKGIADAIGTAEFVVSDQGGAFSSQVGDRIAEVPGISAVHRIRQLPGTVASTPVSVSGVSPGTLSGPIVTRLDAGSLDNLEKGEAVIPRNLANQLKLSVGKRFQLVTSTGKFPLTVGGVIASNREVNAVILSLDQFGAVGGAGTDSTLYLDVADGTDPVQVRSAVLAKVSDYPSVLVRDQQAYAAGERGPINAILGVVGALLALAVLIALLGIVNTLALGVVERTREIGLLRAIGMDGPQLRRMLQVEAIAMALLGALLGVIVGVLFAAAIQQVMAEDGLSVLDVPVLQLVIAIVVAAVVGVLAAFWPSRRASRLDVLQAIAAE</sequence>
<keyword evidence="3 7" id="KW-0812">Transmembrane</keyword>
<name>A0A4R6KCY1_9ACTN</name>
<dbReference type="GO" id="GO:0022857">
    <property type="term" value="F:transmembrane transporter activity"/>
    <property type="evidence" value="ECO:0007669"/>
    <property type="project" value="TreeGrafter"/>
</dbReference>
<feature type="transmembrane region" description="Helical" evidence="7">
    <location>
        <begin position="765"/>
        <end position="791"/>
    </location>
</feature>
<evidence type="ECO:0000256" key="1">
    <source>
        <dbReference type="ARBA" id="ARBA00004651"/>
    </source>
</evidence>
<dbReference type="Pfam" id="PF12704">
    <property type="entry name" value="MacB_PCD"/>
    <property type="match status" value="2"/>
</dbReference>
<evidence type="ECO:0000256" key="2">
    <source>
        <dbReference type="ARBA" id="ARBA00022475"/>
    </source>
</evidence>
<dbReference type="PANTHER" id="PTHR30572">
    <property type="entry name" value="MEMBRANE COMPONENT OF TRANSPORTER-RELATED"/>
    <property type="match status" value="1"/>
</dbReference>
<dbReference type="OrthoDB" id="9780560at2"/>
<feature type="domain" description="MacB-like periplasmic core" evidence="9">
    <location>
        <begin position="17"/>
        <end position="234"/>
    </location>
</feature>
<proteinExistence type="inferred from homology"/>
<evidence type="ECO:0000256" key="5">
    <source>
        <dbReference type="ARBA" id="ARBA00023136"/>
    </source>
</evidence>